<dbReference type="Pfam" id="PF13359">
    <property type="entry name" value="DDE_Tnp_4"/>
    <property type="match status" value="1"/>
</dbReference>
<protein>
    <recommendedName>
        <fullName evidence="8">DDE Tnp4 domain-containing protein</fullName>
    </recommendedName>
</protein>
<sequence length="290" mass="33690">MNHPPNTSHESDSDEEQYCDDVILVIMLDIMESLDNQLNAPPRRAVRTSMLRGADYVQELIHSSIRCYENLRMEPSLFLRLCGELRRLGLEDKNIYVEESVAYNMQFTYVKAGWEGTANDSWIFAHTIYSPNTDFPMPNGVIDEYYFVDARYPNIPGFLAPYRGERYHQSNYHSRGPTSKRELFNQRHSCCWNVIERCFGLVKARFPILKMMPNYGVSRQGSIVLACCAIHNFIIKYKNFDELVEIWNNEEVIIDDDNEPTSSICEPSSSQNVMHGIREGIANQLWAHRR</sequence>
<evidence type="ECO:0000256" key="5">
    <source>
        <dbReference type="ARBA" id="ARBA00022723"/>
    </source>
</evidence>
<dbReference type="GO" id="GO:0046872">
    <property type="term" value="F:metal ion binding"/>
    <property type="evidence" value="ECO:0007669"/>
    <property type="project" value="UniProtKB-KW"/>
</dbReference>
<dbReference type="EMBL" id="CP136898">
    <property type="protein sequence ID" value="WOL20725.1"/>
    <property type="molecule type" value="Genomic_DNA"/>
</dbReference>
<evidence type="ECO:0000259" key="8">
    <source>
        <dbReference type="Pfam" id="PF13359"/>
    </source>
</evidence>
<evidence type="ECO:0000256" key="1">
    <source>
        <dbReference type="ARBA" id="ARBA00001968"/>
    </source>
</evidence>
<keyword evidence="4" id="KW-0540">Nuclease</keyword>
<accession>A0AAQ3L5M3</accession>
<comment type="similarity">
    <text evidence="3">Belongs to the HARBI1 family.</text>
</comment>
<evidence type="ECO:0000256" key="3">
    <source>
        <dbReference type="ARBA" id="ARBA00006958"/>
    </source>
</evidence>
<dbReference type="GO" id="GO:0004518">
    <property type="term" value="F:nuclease activity"/>
    <property type="evidence" value="ECO:0007669"/>
    <property type="project" value="UniProtKB-KW"/>
</dbReference>
<evidence type="ECO:0000256" key="4">
    <source>
        <dbReference type="ARBA" id="ARBA00022722"/>
    </source>
</evidence>
<dbReference type="PANTHER" id="PTHR22930:SF280">
    <property type="entry name" value="OS11G0202600 PROTEIN"/>
    <property type="match status" value="1"/>
</dbReference>
<reference evidence="9 10" key="1">
    <citation type="submission" date="2023-10" db="EMBL/GenBank/DDBJ databases">
        <title>Chromosome-scale genome assembly provides insights into flower coloration mechanisms of Canna indica.</title>
        <authorList>
            <person name="Li C."/>
        </authorList>
    </citation>
    <scope>NUCLEOTIDE SEQUENCE [LARGE SCALE GENOMIC DNA]</scope>
    <source>
        <tissue evidence="9">Flower</tissue>
    </source>
</reference>
<feature type="domain" description="DDE Tnp4" evidence="8">
    <location>
        <begin position="101"/>
        <end position="232"/>
    </location>
</feature>
<evidence type="ECO:0000256" key="7">
    <source>
        <dbReference type="ARBA" id="ARBA00023242"/>
    </source>
</evidence>
<keyword evidence="6" id="KW-0378">Hydrolase</keyword>
<dbReference type="AlphaFoldDB" id="A0AAQ3L5M3"/>
<organism evidence="9 10">
    <name type="scientific">Canna indica</name>
    <name type="common">Indian-shot</name>
    <dbReference type="NCBI Taxonomy" id="4628"/>
    <lineage>
        <taxon>Eukaryota</taxon>
        <taxon>Viridiplantae</taxon>
        <taxon>Streptophyta</taxon>
        <taxon>Embryophyta</taxon>
        <taxon>Tracheophyta</taxon>
        <taxon>Spermatophyta</taxon>
        <taxon>Magnoliopsida</taxon>
        <taxon>Liliopsida</taxon>
        <taxon>Zingiberales</taxon>
        <taxon>Cannaceae</taxon>
        <taxon>Canna</taxon>
    </lineage>
</organism>
<evidence type="ECO:0000256" key="6">
    <source>
        <dbReference type="ARBA" id="ARBA00022801"/>
    </source>
</evidence>
<evidence type="ECO:0000256" key="2">
    <source>
        <dbReference type="ARBA" id="ARBA00004123"/>
    </source>
</evidence>
<dbReference type="InterPro" id="IPR027806">
    <property type="entry name" value="HARBI1_dom"/>
</dbReference>
<comment type="cofactor">
    <cofactor evidence="1">
        <name>a divalent metal cation</name>
        <dbReference type="ChEBI" id="CHEBI:60240"/>
    </cofactor>
</comment>
<dbReference type="InterPro" id="IPR045249">
    <property type="entry name" value="HARBI1-like"/>
</dbReference>
<dbReference type="PANTHER" id="PTHR22930">
    <property type="match status" value="1"/>
</dbReference>
<keyword evidence="10" id="KW-1185">Reference proteome</keyword>
<dbReference type="GO" id="GO:0005634">
    <property type="term" value="C:nucleus"/>
    <property type="evidence" value="ECO:0007669"/>
    <property type="project" value="UniProtKB-SubCell"/>
</dbReference>
<keyword evidence="5" id="KW-0479">Metal-binding</keyword>
<gene>
    <name evidence="9" type="ORF">Cni_G29531</name>
</gene>
<proteinExistence type="inferred from homology"/>
<evidence type="ECO:0000313" key="10">
    <source>
        <dbReference type="Proteomes" id="UP001327560"/>
    </source>
</evidence>
<dbReference type="GO" id="GO:0016787">
    <property type="term" value="F:hydrolase activity"/>
    <property type="evidence" value="ECO:0007669"/>
    <property type="project" value="UniProtKB-KW"/>
</dbReference>
<comment type="subcellular location">
    <subcellularLocation>
        <location evidence="2">Nucleus</location>
    </subcellularLocation>
</comment>
<evidence type="ECO:0000313" key="9">
    <source>
        <dbReference type="EMBL" id="WOL20725.1"/>
    </source>
</evidence>
<dbReference type="Proteomes" id="UP001327560">
    <property type="component" value="Chromosome 9"/>
</dbReference>
<keyword evidence="7" id="KW-0539">Nucleus</keyword>
<name>A0AAQ3L5M3_9LILI</name>